<dbReference type="Proteomes" id="UP001605036">
    <property type="component" value="Unassembled WGS sequence"/>
</dbReference>
<organism evidence="1 2">
    <name type="scientific">Riccia fluitans</name>
    <dbReference type="NCBI Taxonomy" id="41844"/>
    <lineage>
        <taxon>Eukaryota</taxon>
        <taxon>Viridiplantae</taxon>
        <taxon>Streptophyta</taxon>
        <taxon>Embryophyta</taxon>
        <taxon>Marchantiophyta</taxon>
        <taxon>Marchantiopsida</taxon>
        <taxon>Marchantiidae</taxon>
        <taxon>Marchantiales</taxon>
        <taxon>Ricciaceae</taxon>
        <taxon>Riccia</taxon>
    </lineage>
</organism>
<protein>
    <submittedName>
        <fullName evidence="1">Uncharacterized protein</fullName>
    </submittedName>
</protein>
<evidence type="ECO:0000313" key="1">
    <source>
        <dbReference type="EMBL" id="KAL2636131.1"/>
    </source>
</evidence>
<name>A0ABD1YZE9_9MARC</name>
<proteinExistence type="predicted"/>
<evidence type="ECO:0000313" key="2">
    <source>
        <dbReference type="Proteomes" id="UP001605036"/>
    </source>
</evidence>
<dbReference type="AlphaFoldDB" id="A0ABD1YZE9"/>
<keyword evidence="2" id="KW-1185">Reference proteome</keyword>
<comment type="caution">
    <text evidence="1">The sequence shown here is derived from an EMBL/GenBank/DDBJ whole genome shotgun (WGS) entry which is preliminary data.</text>
</comment>
<reference evidence="1 2" key="1">
    <citation type="submission" date="2024-09" db="EMBL/GenBank/DDBJ databases">
        <title>Chromosome-scale assembly of Riccia fluitans.</title>
        <authorList>
            <person name="Paukszto L."/>
            <person name="Sawicki J."/>
            <person name="Karawczyk K."/>
            <person name="Piernik-Szablinska J."/>
            <person name="Szczecinska M."/>
            <person name="Mazdziarz M."/>
        </authorList>
    </citation>
    <scope>NUCLEOTIDE SEQUENCE [LARGE SCALE GENOMIC DNA]</scope>
    <source>
        <strain evidence="1">Rf_01</strain>
        <tissue evidence="1">Aerial parts of the thallus</tissue>
    </source>
</reference>
<gene>
    <name evidence="1" type="ORF">R1flu_007610</name>
</gene>
<dbReference type="EMBL" id="JBHFFA010000003">
    <property type="protein sequence ID" value="KAL2636131.1"/>
    <property type="molecule type" value="Genomic_DNA"/>
</dbReference>
<sequence length="89" mass="9932">MVSRLLTRSFIMSPFPSSVDTLSASRFLLVTHWTSLDWSKELWRYTGVEIRVNSLHSLLTMRNASTCICKKGCGLEQGEGEDSAAVHGK</sequence>
<accession>A0ABD1YZE9</accession>